<keyword evidence="3" id="KW-1185">Reference proteome</keyword>
<accession>A0A1J9P5Z5</accession>
<dbReference type="Gene3D" id="2.40.50.140">
    <property type="entry name" value="Nucleic acid-binding proteins"/>
    <property type="match status" value="1"/>
</dbReference>
<dbReference type="STRING" id="1658174.A0A1J9P5Z5"/>
<dbReference type="InterPro" id="IPR012340">
    <property type="entry name" value="NA-bd_OB-fold"/>
</dbReference>
<evidence type="ECO:0008006" key="4">
    <source>
        <dbReference type="Google" id="ProtNLM"/>
    </source>
</evidence>
<comment type="caution">
    <text evidence="2">The sequence shown here is derived from an EMBL/GenBank/DDBJ whole genome shotgun (WGS) entry which is preliminary data.</text>
</comment>
<organism evidence="2 3">
    <name type="scientific">Blastomyces percursus</name>
    <dbReference type="NCBI Taxonomy" id="1658174"/>
    <lineage>
        <taxon>Eukaryota</taxon>
        <taxon>Fungi</taxon>
        <taxon>Dikarya</taxon>
        <taxon>Ascomycota</taxon>
        <taxon>Pezizomycotina</taxon>
        <taxon>Eurotiomycetes</taxon>
        <taxon>Eurotiomycetidae</taxon>
        <taxon>Onygenales</taxon>
        <taxon>Ajellomycetaceae</taxon>
        <taxon>Blastomyces</taxon>
    </lineage>
</organism>
<evidence type="ECO:0000313" key="3">
    <source>
        <dbReference type="Proteomes" id="UP000242791"/>
    </source>
</evidence>
<protein>
    <recommendedName>
        <fullName evidence="4">Replication factor-A protein 1 N-terminal domain-containing protein</fullName>
    </recommendedName>
</protein>
<gene>
    <name evidence="2" type="ORF">ACJ73_09517</name>
</gene>
<feature type="compositionally biased region" description="Low complexity" evidence="1">
    <location>
        <begin position="1"/>
        <end position="14"/>
    </location>
</feature>
<reference evidence="2 3" key="1">
    <citation type="submission" date="2015-08" db="EMBL/GenBank/DDBJ databases">
        <title>Emmonsia species relationships and genome sequence.</title>
        <authorList>
            <person name="Cuomo C.A."/>
            <person name="Schwartz I.S."/>
            <person name="Kenyon C."/>
            <person name="De Hoog G.S."/>
            <person name="Govender N.P."/>
            <person name="Botha A."/>
            <person name="Moreno L."/>
            <person name="De Vries M."/>
            <person name="Munoz J.F."/>
            <person name="Stielow J.B."/>
        </authorList>
    </citation>
    <scope>NUCLEOTIDE SEQUENCE [LARGE SCALE GENOMIC DNA]</scope>
    <source>
        <strain evidence="2 3">EI222</strain>
    </source>
</reference>
<dbReference type="VEuPathDB" id="FungiDB:ACJ73_09517"/>
<name>A0A1J9P5Z5_9EURO</name>
<dbReference type="OrthoDB" id="1918685at2759"/>
<dbReference type="AlphaFoldDB" id="A0A1J9P5Z5"/>
<evidence type="ECO:0000313" key="2">
    <source>
        <dbReference type="EMBL" id="OJD11550.1"/>
    </source>
</evidence>
<feature type="non-terminal residue" evidence="2">
    <location>
        <position position="136"/>
    </location>
</feature>
<dbReference type="Proteomes" id="UP000242791">
    <property type="component" value="Unassembled WGS sequence"/>
</dbReference>
<dbReference type="EMBL" id="LGTZ01002728">
    <property type="protein sequence ID" value="OJD11550.1"/>
    <property type="molecule type" value="Genomic_DNA"/>
</dbReference>
<sequence>MEYRPPTTTNNTTPVLDPESEPELRPCIAELLRTGYQAPDLTLRVERVIEVLFIPDTTTTTNTTAGTAGMSSEVARPTRRSYRVFLSDGELVIQALLGKALHRFALAGEVRVGAVVRLERYEIRGGEGSGCGGGGE</sequence>
<feature type="region of interest" description="Disordered" evidence="1">
    <location>
        <begin position="1"/>
        <end position="21"/>
    </location>
</feature>
<proteinExistence type="predicted"/>
<evidence type="ECO:0000256" key="1">
    <source>
        <dbReference type="SAM" id="MobiDB-lite"/>
    </source>
</evidence>